<name>A0A7W3TZH3_9LACO</name>
<sequence length="225" mass="26266">MINCLLCNCQLTQKLTISNIIFPGPLKQPIICSGCFQKFIRYSSEGSCRGCGRKEMNELCDDCQKWRRHYGWYLEHYPLFYYNQAMKDFMQKYKFQGQYHLRGIFYETIKEAIARIKYDILIPIPVTKNTLLTRGYNQVTGMLGDIPYTELIIHQNHQKVAQSKKDRQSRLQTKQPFLLKQGVSLQGKTILLVDDIYTTGRTLYHAATLCYEHGSKRVQSLSLAR</sequence>
<evidence type="ECO:0000256" key="1">
    <source>
        <dbReference type="ARBA" id="ARBA00008007"/>
    </source>
</evidence>
<evidence type="ECO:0000313" key="3">
    <source>
        <dbReference type="EMBL" id="MBB1063232.1"/>
    </source>
</evidence>
<dbReference type="EMBL" id="JACIUZ010000038">
    <property type="protein sequence ID" value="MBB1063232.1"/>
    <property type="molecule type" value="Genomic_DNA"/>
</dbReference>
<dbReference type="Pfam" id="PF00156">
    <property type="entry name" value="Pribosyltran"/>
    <property type="match status" value="1"/>
</dbReference>
<dbReference type="AlphaFoldDB" id="A0A7W3TZH3"/>
<evidence type="ECO:0000259" key="2">
    <source>
        <dbReference type="Pfam" id="PF00156"/>
    </source>
</evidence>
<reference evidence="5 6" key="1">
    <citation type="submission" date="2020-07" db="EMBL/GenBank/DDBJ databases">
        <title>Description of Limosilactobacillus balticus sp. nov., Limosilactobacillus agrestis sp. nov., Limosilactobacillus albertensis sp. nov., Limosilactobacillus rudii sp. nov., Limosilactobacillus fastidiosus sp. nov., five novel Limosilactobacillus species isolated from the vertebrate gastrointestinal tract, and proposal of 6 subspecies of Limosilactobacillus reuteri adapted to the gastrointestinal tract of specific vertebrate hosts.</title>
        <authorList>
            <person name="Li F."/>
            <person name="Cheng C."/>
            <person name="Zheng J."/>
            <person name="Quevedo R.M."/>
            <person name="Li J."/>
            <person name="Roos S."/>
            <person name="Gaenzle M.G."/>
            <person name="Walter J."/>
        </authorList>
    </citation>
    <scope>NUCLEOTIDE SEQUENCE [LARGE SCALE GENOMIC DNA]</scope>
    <source>
        <strain evidence="4 5">WF-MA3-C</strain>
        <strain evidence="3 6">WF-MO7-1</strain>
    </source>
</reference>
<dbReference type="Proteomes" id="UP000544052">
    <property type="component" value="Unassembled WGS sequence"/>
</dbReference>
<feature type="domain" description="Phosphoribosyltransferase" evidence="2">
    <location>
        <begin position="101"/>
        <end position="223"/>
    </location>
</feature>
<dbReference type="PANTHER" id="PTHR47505">
    <property type="entry name" value="DNA UTILIZATION PROTEIN YHGH"/>
    <property type="match status" value="1"/>
</dbReference>
<protein>
    <submittedName>
        <fullName evidence="4">ComF family protein</fullName>
    </submittedName>
</protein>
<gene>
    <name evidence="4" type="ORF">H5R63_04890</name>
    <name evidence="3" type="ORF">H5R64_05570</name>
</gene>
<accession>A0A7W3TZH3</accession>
<dbReference type="EMBL" id="JACIUY010000050">
    <property type="protein sequence ID" value="MBB1086127.1"/>
    <property type="molecule type" value="Genomic_DNA"/>
</dbReference>
<evidence type="ECO:0000313" key="5">
    <source>
        <dbReference type="Proteomes" id="UP000518255"/>
    </source>
</evidence>
<dbReference type="PANTHER" id="PTHR47505:SF1">
    <property type="entry name" value="DNA UTILIZATION PROTEIN YHGH"/>
    <property type="match status" value="1"/>
</dbReference>
<dbReference type="InterPro" id="IPR029057">
    <property type="entry name" value="PRTase-like"/>
</dbReference>
<dbReference type="Gene3D" id="3.40.50.2020">
    <property type="match status" value="1"/>
</dbReference>
<keyword evidence="6" id="KW-1185">Reference proteome</keyword>
<dbReference type="CDD" id="cd06223">
    <property type="entry name" value="PRTases_typeI"/>
    <property type="match status" value="1"/>
</dbReference>
<evidence type="ECO:0000313" key="6">
    <source>
        <dbReference type="Proteomes" id="UP000544052"/>
    </source>
</evidence>
<dbReference type="SUPFAM" id="SSF53271">
    <property type="entry name" value="PRTase-like"/>
    <property type="match status" value="1"/>
</dbReference>
<dbReference type="Proteomes" id="UP000518255">
    <property type="component" value="Unassembled WGS sequence"/>
</dbReference>
<dbReference type="InterPro" id="IPR051910">
    <property type="entry name" value="ComF/GntX_DNA_util-trans"/>
</dbReference>
<comment type="caution">
    <text evidence="4">The sequence shown here is derived from an EMBL/GenBank/DDBJ whole genome shotgun (WGS) entry which is preliminary data.</text>
</comment>
<proteinExistence type="inferred from homology"/>
<organism evidence="4 5">
    <name type="scientific">Limosilactobacillus fastidiosus</name>
    <dbReference type="NCBI Taxonomy" id="2759855"/>
    <lineage>
        <taxon>Bacteria</taxon>
        <taxon>Bacillati</taxon>
        <taxon>Bacillota</taxon>
        <taxon>Bacilli</taxon>
        <taxon>Lactobacillales</taxon>
        <taxon>Lactobacillaceae</taxon>
        <taxon>Limosilactobacillus</taxon>
    </lineage>
</organism>
<dbReference type="InterPro" id="IPR000836">
    <property type="entry name" value="PRTase_dom"/>
</dbReference>
<comment type="similarity">
    <text evidence="1">Belongs to the ComF/GntX family.</text>
</comment>
<evidence type="ECO:0000313" key="4">
    <source>
        <dbReference type="EMBL" id="MBB1086127.1"/>
    </source>
</evidence>